<keyword evidence="2" id="KW-1185">Reference proteome</keyword>
<protein>
    <recommendedName>
        <fullName evidence="3">Reverse transcriptase zinc-binding domain-containing protein</fullName>
    </recommendedName>
</protein>
<name>A0AAW1LDR2_SAPOF</name>
<organism evidence="1 2">
    <name type="scientific">Saponaria officinalis</name>
    <name type="common">Common soapwort</name>
    <name type="synonym">Lychnis saponaria</name>
    <dbReference type="NCBI Taxonomy" id="3572"/>
    <lineage>
        <taxon>Eukaryota</taxon>
        <taxon>Viridiplantae</taxon>
        <taxon>Streptophyta</taxon>
        <taxon>Embryophyta</taxon>
        <taxon>Tracheophyta</taxon>
        <taxon>Spermatophyta</taxon>
        <taxon>Magnoliopsida</taxon>
        <taxon>eudicotyledons</taxon>
        <taxon>Gunneridae</taxon>
        <taxon>Pentapetalae</taxon>
        <taxon>Caryophyllales</taxon>
        <taxon>Caryophyllaceae</taxon>
        <taxon>Caryophylleae</taxon>
        <taxon>Saponaria</taxon>
    </lineage>
</organism>
<sequence length="136" mass="15846">MMKSPLHHLGIADNELCLLCGLGAETYEHLFKVCPFTRLLMGRLMAFLKMRLVEVDLLWVHRKPWAKVKKLVVNAFIQACWYATWQQRNTACIECRVSRPQNVINEIVVVLRMRATFCFSHSKKSSDVDWIKILVV</sequence>
<evidence type="ECO:0000313" key="2">
    <source>
        <dbReference type="Proteomes" id="UP001443914"/>
    </source>
</evidence>
<accession>A0AAW1LDR2</accession>
<comment type="caution">
    <text evidence="1">The sequence shown here is derived from an EMBL/GenBank/DDBJ whole genome shotgun (WGS) entry which is preliminary data.</text>
</comment>
<reference evidence="1" key="1">
    <citation type="submission" date="2024-03" db="EMBL/GenBank/DDBJ databases">
        <title>WGS assembly of Saponaria officinalis var. Norfolk2.</title>
        <authorList>
            <person name="Jenkins J."/>
            <person name="Shu S."/>
            <person name="Grimwood J."/>
            <person name="Barry K."/>
            <person name="Goodstein D."/>
            <person name="Schmutz J."/>
            <person name="Leebens-Mack J."/>
            <person name="Osbourn A."/>
        </authorList>
    </citation>
    <scope>NUCLEOTIDE SEQUENCE [LARGE SCALE GENOMIC DNA]</scope>
    <source>
        <strain evidence="1">JIC</strain>
    </source>
</reference>
<gene>
    <name evidence="1" type="ORF">RND81_04G089300</name>
</gene>
<evidence type="ECO:0008006" key="3">
    <source>
        <dbReference type="Google" id="ProtNLM"/>
    </source>
</evidence>
<dbReference type="AlphaFoldDB" id="A0AAW1LDR2"/>
<proteinExistence type="predicted"/>
<dbReference type="EMBL" id="JBDFQZ010000004">
    <property type="protein sequence ID" value="KAK9733744.1"/>
    <property type="molecule type" value="Genomic_DNA"/>
</dbReference>
<evidence type="ECO:0000313" key="1">
    <source>
        <dbReference type="EMBL" id="KAK9733744.1"/>
    </source>
</evidence>
<dbReference type="Proteomes" id="UP001443914">
    <property type="component" value="Unassembled WGS sequence"/>
</dbReference>